<evidence type="ECO:0000256" key="4">
    <source>
        <dbReference type="ARBA" id="ARBA00048707"/>
    </source>
</evidence>
<protein>
    <recommendedName>
        <fullName evidence="1">peptidyl-tRNA hydrolase</fullName>
        <ecNumber evidence="1">3.1.1.29</ecNumber>
    </recommendedName>
</protein>
<dbReference type="NCBIfam" id="NF003314">
    <property type="entry name" value="PRK04322.1"/>
    <property type="match status" value="1"/>
</dbReference>
<organism evidence="6 7">
    <name type="scientific">Alternaria atra</name>
    <dbReference type="NCBI Taxonomy" id="119953"/>
    <lineage>
        <taxon>Eukaryota</taxon>
        <taxon>Fungi</taxon>
        <taxon>Dikarya</taxon>
        <taxon>Ascomycota</taxon>
        <taxon>Pezizomycotina</taxon>
        <taxon>Dothideomycetes</taxon>
        <taxon>Pleosporomycetidae</taxon>
        <taxon>Pleosporales</taxon>
        <taxon>Pleosporineae</taxon>
        <taxon>Pleosporaceae</taxon>
        <taxon>Alternaria</taxon>
        <taxon>Alternaria sect. Ulocladioides</taxon>
    </lineage>
</organism>
<dbReference type="SUPFAM" id="SSF102462">
    <property type="entry name" value="Peptidyl-tRNA hydrolase II"/>
    <property type="match status" value="1"/>
</dbReference>
<dbReference type="NCBIfam" id="TIGR00283">
    <property type="entry name" value="arch_pth2"/>
    <property type="match status" value="1"/>
</dbReference>
<dbReference type="FunFam" id="3.40.1490.10:FF:000001">
    <property type="entry name" value="Peptidyl-tRNA hydrolase 2"/>
    <property type="match status" value="1"/>
</dbReference>
<sequence>MADTTQQPSTANIAAACAILAGVTGYMLGQAKSLGFFGGSPVSQPEESEKEKAEDSEDESSDEDDDSTPAEFPGHNEECKMVLVVRTDLGMTKGKIGAQCGHATLACYKHFLRHAPESTLLKRWERMGQAKVALQVKSEEELELLQAQALSLGLVAHIIHDAGRTQIASGSATVLGIGPAPKGVIDQVTGHLKLL</sequence>
<dbReference type="OrthoDB" id="1733656at2759"/>
<dbReference type="PANTHER" id="PTHR12649:SF11">
    <property type="entry name" value="PEPTIDYL-TRNA HYDROLASE 2, MITOCHONDRIAL"/>
    <property type="match status" value="1"/>
</dbReference>
<dbReference type="Gene3D" id="3.40.1490.10">
    <property type="entry name" value="Bit1"/>
    <property type="match status" value="1"/>
</dbReference>
<evidence type="ECO:0000256" key="3">
    <source>
        <dbReference type="ARBA" id="ARBA00038050"/>
    </source>
</evidence>
<feature type="compositionally biased region" description="Acidic residues" evidence="5">
    <location>
        <begin position="54"/>
        <end position="68"/>
    </location>
</feature>
<gene>
    <name evidence="6" type="ORF">ALTATR162_LOCUS3744</name>
</gene>
<keyword evidence="2" id="KW-0378">Hydrolase</keyword>
<dbReference type="EMBL" id="CAJRGZ010000017">
    <property type="protein sequence ID" value="CAG5155608.1"/>
    <property type="molecule type" value="Genomic_DNA"/>
</dbReference>
<name>A0A8J2HYX0_9PLEO</name>
<dbReference type="Proteomes" id="UP000676310">
    <property type="component" value="Unassembled WGS sequence"/>
</dbReference>
<comment type="caution">
    <text evidence="6">The sequence shown here is derived from an EMBL/GenBank/DDBJ whole genome shotgun (WGS) entry which is preliminary data.</text>
</comment>
<proteinExistence type="inferred from homology"/>
<dbReference type="GO" id="GO:0005829">
    <property type="term" value="C:cytosol"/>
    <property type="evidence" value="ECO:0007669"/>
    <property type="project" value="TreeGrafter"/>
</dbReference>
<comment type="similarity">
    <text evidence="3">Belongs to the PTH2 family.</text>
</comment>
<dbReference type="CDD" id="cd02430">
    <property type="entry name" value="PTH2"/>
    <property type="match status" value="1"/>
</dbReference>
<dbReference type="EC" id="3.1.1.29" evidence="1"/>
<evidence type="ECO:0000313" key="7">
    <source>
        <dbReference type="Proteomes" id="UP000676310"/>
    </source>
</evidence>
<evidence type="ECO:0000256" key="1">
    <source>
        <dbReference type="ARBA" id="ARBA00013260"/>
    </source>
</evidence>
<dbReference type="Pfam" id="PF01981">
    <property type="entry name" value="PTH2"/>
    <property type="match status" value="1"/>
</dbReference>
<dbReference type="InterPro" id="IPR002833">
    <property type="entry name" value="PTH2"/>
</dbReference>
<accession>A0A8J2HYX0</accession>
<evidence type="ECO:0000256" key="2">
    <source>
        <dbReference type="ARBA" id="ARBA00022801"/>
    </source>
</evidence>
<reference evidence="6" key="1">
    <citation type="submission" date="2021-05" db="EMBL/GenBank/DDBJ databases">
        <authorList>
            <person name="Stam R."/>
        </authorList>
    </citation>
    <scope>NUCLEOTIDE SEQUENCE</scope>
    <source>
        <strain evidence="6">CS162</strain>
    </source>
</reference>
<evidence type="ECO:0000313" key="6">
    <source>
        <dbReference type="EMBL" id="CAG5155608.1"/>
    </source>
</evidence>
<dbReference type="GO" id="GO:0004045">
    <property type="term" value="F:peptidyl-tRNA hydrolase activity"/>
    <property type="evidence" value="ECO:0007669"/>
    <property type="project" value="UniProtKB-EC"/>
</dbReference>
<comment type="catalytic activity">
    <reaction evidence="4">
        <text>an N-acyl-L-alpha-aminoacyl-tRNA + H2O = an N-acyl-L-amino acid + a tRNA + H(+)</text>
        <dbReference type="Rhea" id="RHEA:54448"/>
        <dbReference type="Rhea" id="RHEA-COMP:10123"/>
        <dbReference type="Rhea" id="RHEA-COMP:13883"/>
        <dbReference type="ChEBI" id="CHEBI:15377"/>
        <dbReference type="ChEBI" id="CHEBI:15378"/>
        <dbReference type="ChEBI" id="CHEBI:59874"/>
        <dbReference type="ChEBI" id="CHEBI:78442"/>
        <dbReference type="ChEBI" id="CHEBI:138191"/>
        <dbReference type="EC" id="3.1.1.29"/>
    </reaction>
</comment>
<dbReference type="PANTHER" id="PTHR12649">
    <property type="entry name" value="PEPTIDYL-TRNA HYDROLASE 2"/>
    <property type="match status" value="1"/>
</dbReference>
<dbReference type="GeneID" id="67015334"/>
<feature type="region of interest" description="Disordered" evidence="5">
    <location>
        <begin position="37"/>
        <end position="75"/>
    </location>
</feature>
<keyword evidence="7" id="KW-1185">Reference proteome</keyword>
<dbReference type="AlphaFoldDB" id="A0A8J2HYX0"/>
<evidence type="ECO:0000256" key="5">
    <source>
        <dbReference type="SAM" id="MobiDB-lite"/>
    </source>
</evidence>
<dbReference type="InterPro" id="IPR023476">
    <property type="entry name" value="Pep_tRNA_hydro_II_dom_sf"/>
</dbReference>
<dbReference type="RefSeq" id="XP_043167287.1">
    <property type="nucleotide sequence ID" value="XM_043311352.1"/>
</dbReference>